<evidence type="ECO:0000313" key="5">
    <source>
        <dbReference type="Proteomes" id="UP000078284"/>
    </source>
</evidence>
<dbReference type="Gene3D" id="3.40.800.20">
    <property type="entry name" value="Histone deacetylase domain"/>
    <property type="match status" value="1"/>
</dbReference>
<gene>
    <name evidence="4" type="ordered locus">AXX17_At3g38300</name>
</gene>
<proteinExistence type="predicted"/>
<dbReference type="SUPFAM" id="SSF52768">
    <property type="entry name" value="Arginase/deacetylase"/>
    <property type="match status" value="1"/>
</dbReference>
<dbReference type="InterPro" id="IPR023696">
    <property type="entry name" value="Ureohydrolase_dom_sf"/>
</dbReference>
<dbReference type="InterPro" id="IPR037138">
    <property type="entry name" value="His_deacetylse_dom_sf"/>
</dbReference>
<evidence type="ECO:0000256" key="1">
    <source>
        <dbReference type="ARBA" id="ARBA00022491"/>
    </source>
</evidence>
<reference evidence="5" key="1">
    <citation type="journal article" date="2016" name="Proc. Natl. Acad. Sci. U.S.A.">
        <title>Chromosome-level assembly of Arabidopsis thaliana Ler reveals the extent of translocation and inversion polymorphisms.</title>
        <authorList>
            <person name="Zapata L."/>
            <person name="Ding J."/>
            <person name="Willing E.M."/>
            <person name="Hartwig B."/>
            <person name="Bezdan D."/>
            <person name="Jiao W.B."/>
            <person name="Patel V."/>
            <person name="Velikkakam James G."/>
            <person name="Koornneef M."/>
            <person name="Ossowski S."/>
            <person name="Schneeberger K."/>
        </authorList>
    </citation>
    <scope>NUCLEOTIDE SEQUENCE [LARGE SCALE GENOMIC DNA]</scope>
    <source>
        <strain evidence="5">cv. Landsberg erecta</strain>
    </source>
</reference>
<dbReference type="ExpressionAtlas" id="A0A178VIR7">
    <property type="expression patterns" value="baseline and differential"/>
</dbReference>
<accession>A0A178VIR7</accession>
<dbReference type="GO" id="GO:0006325">
    <property type="term" value="P:chromatin organization"/>
    <property type="evidence" value="ECO:0007669"/>
    <property type="project" value="UniProtKB-KW"/>
</dbReference>
<keyword evidence="2" id="KW-0156">Chromatin regulator</keyword>
<comment type="caution">
    <text evidence="4">The sequence shown here is derived from an EMBL/GenBank/DDBJ whole genome shotgun (WGS) entry which is preliminary data.</text>
</comment>
<keyword evidence="1" id="KW-0678">Repressor</keyword>
<protein>
    <submittedName>
        <fullName evidence="4">Uncharacterized protein</fullName>
    </submittedName>
</protein>
<name>A0A178VIR7_ARATH</name>
<dbReference type="PANTHER" id="PTHR48252:SF77">
    <property type="entry name" value="HISTONE DEACETYLASE DOMAIN-CONTAINING PROTEIN"/>
    <property type="match status" value="1"/>
</dbReference>
<dbReference type="Proteomes" id="UP000078284">
    <property type="component" value="Chromosome 3"/>
</dbReference>
<dbReference type="PANTHER" id="PTHR48252">
    <property type="entry name" value="HISTONE DEACETYLASE 2-RELATED"/>
    <property type="match status" value="1"/>
</dbReference>
<feature type="compositionally biased region" description="Acidic residues" evidence="3">
    <location>
        <begin position="115"/>
        <end position="126"/>
    </location>
</feature>
<dbReference type="EMBL" id="LUHQ01000003">
    <property type="protein sequence ID" value="OAP05628.1"/>
    <property type="molecule type" value="Genomic_DNA"/>
</dbReference>
<dbReference type="AlphaFoldDB" id="A0A178VIR7"/>
<sequence>MAFSMHFTGHAECVKFVKKFNLPLLVTGGGGYTKENVARCWTVETGILLDTELPNEIPENDYIKYFAPDFSLKIPGGHIFDQSADFGEFAIHSTRSKRTDAGERSRDKQIQRDDEYFDGDNDNDAS</sequence>
<evidence type="ECO:0000256" key="2">
    <source>
        <dbReference type="ARBA" id="ARBA00022853"/>
    </source>
</evidence>
<evidence type="ECO:0000256" key="3">
    <source>
        <dbReference type="SAM" id="MobiDB-lite"/>
    </source>
</evidence>
<feature type="compositionally biased region" description="Basic and acidic residues" evidence="3">
    <location>
        <begin position="97"/>
        <end position="114"/>
    </location>
</feature>
<organism evidence="4 5">
    <name type="scientific">Arabidopsis thaliana</name>
    <name type="common">Mouse-ear cress</name>
    <dbReference type="NCBI Taxonomy" id="3702"/>
    <lineage>
        <taxon>Eukaryota</taxon>
        <taxon>Viridiplantae</taxon>
        <taxon>Streptophyta</taxon>
        <taxon>Embryophyta</taxon>
        <taxon>Tracheophyta</taxon>
        <taxon>Spermatophyta</taxon>
        <taxon>Magnoliopsida</taxon>
        <taxon>eudicotyledons</taxon>
        <taxon>Gunneridae</taxon>
        <taxon>Pentapetalae</taxon>
        <taxon>rosids</taxon>
        <taxon>malvids</taxon>
        <taxon>Brassicales</taxon>
        <taxon>Brassicaceae</taxon>
        <taxon>Camelineae</taxon>
        <taxon>Arabidopsis</taxon>
    </lineage>
</organism>
<evidence type="ECO:0000313" key="4">
    <source>
        <dbReference type="EMBL" id="OAP05628.1"/>
    </source>
</evidence>
<feature type="region of interest" description="Disordered" evidence="3">
    <location>
        <begin position="95"/>
        <end position="126"/>
    </location>
</feature>